<dbReference type="CTD" id="20325790"/>
<name>A0A074Z8X4_OPIVI</name>
<reference evidence="2 3" key="1">
    <citation type="submission" date="2013-11" db="EMBL/GenBank/DDBJ databases">
        <title>Opisthorchis viverrini - life in the bile duct.</title>
        <authorList>
            <person name="Young N.D."/>
            <person name="Nagarajan N."/>
            <person name="Lin S.J."/>
            <person name="Korhonen P.K."/>
            <person name="Jex A.R."/>
            <person name="Hall R.S."/>
            <person name="Safavi-Hemami H."/>
            <person name="Kaewkong W."/>
            <person name="Bertrand D."/>
            <person name="Gao S."/>
            <person name="Seet Q."/>
            <person name="Wongkham S."/>
            <person name="Teh B.T."/>
            <person name="Wongkham C."/>
            <person name="Intapan P.M."/>
            <person name="Maleewong W."/>
            <person name="Yang X."/>
            <person name="Hu M."/>
            <person name="Wang Z."/>
            <person name="Hofmann A."/>
            <person name="Sternberg P.W."/>
            <person name="Tan P."/>
            <person name="Wang J."/>
            <person name="Gasser R.B."/>
        </authorList>
    </citation>
    <scope>NUCLEOTIDE SEQUENCE [LARGE SCALE GENOMIC DNA]</scope>
</reference>
<keyword evidence="3" id="KW-1185">Reference proteome</keyword>
<feature type="compositionally biased region" description="Basic and acidic residues" evidence="1">
    <location>
        <begin position="8"/>
        <end position="20"/>
    </location>
</feature>
<organism evidence="2 3">
    <name type="scientific">Opisthorchis viverrini</name>
    <name type="common">Southeast Asian liver fluke</name>
    <dbReference type="NCBI Taxonomy" id="6198"/>
    <lineage>
        <taxon>Eukaryota</taxon>
        <taxon>Metazoa</taxon>
        <taxon>Spiralia</taxon>
        <taxon>Lophotrochozoa</taxon>
        <taxon>Platyhelminthes</taxon>
        <taxon>Trematoda</taxon>
        <taxon>Digenea</taxon>
        <taxon>Opisthorchiida</taxon>
        <taxon>Opisthorchiata</taxon>
        <taxon>Opisthorchiidae</taxon>
        <taxon>Opisthorchis</taxon>
    </lineage>
</organism>
<gene>
    <name evidence="2" type="ORF">T265_11622</name>
</gene>
<accession>A0A074Z8X4</accession>
<feature type="region of interest" description="Disordered" evidence="1">
    <location>
        <begin position="1"/>
        <end position="23"/>
    </location>
</feature>
<proteinExistence type="predicted"/>
<dbReference type="RefSeq" id="XP_009176588.1">
    <property type="nucleotide sequence ID" value="XM_009178324.1"/>
</dbReference>
<dbReference type="GeneID" id="20325790"/>
<dbReference type="AlphaFoldDB" id="A0A074Z8X4"/>
<protein>
    <submittedName>
        <fullName evidence="2">Uncharacterized protein</fullName>
    </submittedName>
</protein>
<dbReference type="Proteomes" id="UP000054324">
    <property type="component" value="Unassembled WGS sequence"/>
</dbReference>
<sequence length="275" mass="31420">MAPQDFEDVIHEDKDNKVDDPWQTPPTAINAVETVLLSLKYEQTSMLPAIPLTHASYLTTFYNQTNDESIEHANTDNRATSLHDKHNNTEIGGFCWPVIMSVEQVLIGLPNDCMKATVMRVCSDNTLKDKLERFEDTVGQNSYPIYLVPKNMMIIQACYRLGDRFAEVISYVSKNISESSDMIKVHHSNTNQTAILLKLNRPCVPVDLAEHERICQPWYQVVPRDIHSLMRLQRGTRHFFEQFEQVLSVVEDPFPLGGEGNAQICYSVCRTQRSD</sequence>
<evidence type="ECO:0000313" key="3">
    <source>
        <dbReference type="Proteomes" id="UP000054324"/>
    </source>
</evidence>
<dbReference type="EMBL" id="KL597159">
    <property type="protein sequence ID" value="KER19665.1"/>
    <property type="molecule type" value="Genomic_DNA"/>
</dbReference>
<dbReference type="KEGG" id="ovi:T265_11622"/>
<evidence type="ECO:0000256" key="1">
    <source>
        <dbReference type="SAM" id="MobiDB-lite"/>
    </source>
</evidence>
<evidence type="ECO:0000313" key="2">
    <source>
        <dbReference type="EMBL" id="KER19665.1"/>
    </source>
</evidence>